<sequence length="332" mass="37801">WLTGKDKKMNWEKEWVWVKGPESPRNFYVYFRGWFESGEGVKKVLVHLTADSRYLLYLNGEFQGRGPAKCDPKYQYYDTYNVTKKVTAGRNLIAVLVHHYGEETFSYLLGRGGFLCQSEVIYNDGHKKVYGTDSSWRTKSAEAWDQNASRTTVQLGFQEIYDAKKEPVGWQKPDFDDTSWDTPVLLGKPLKKTVGVGFIRPETGSINRTPTIPWENLIPRDIPFLKESALLPQRVVEIGEIAGSNVGQGFSLALDNLNLAGLLENELHLPWNKEGIKGLKNLLRQNDRYLEISVPENGLYLILDFGKEVTGFPNFTLETEEDGGMVDLAYDE</sequence>
<comment type="caution">
    <text evidence="2">The sequence shown here is derived from an EMBL/GenBank/DDBJ whole genome shotgun (WGS) entry which is preliminary data.</text>
</comment>
<evidence type="ECO:0000313" key="2">
    <source>
        <dbReference type="EMBL" id="PIP15406.1"/>
    </source>
</evidence>
<feature type="domain" description="Bacterial alpha-L-rhamnosidase N-terminal" evidence="1">
    <location>
        <begin position="41"/>
        <end position="185"/>
    </location>
</feature>
<dbReference type="InterPro" id="IPR013737">
    <property type="entry name" value="Bac_rhamnosid_N"/>
</dbReference>
<dbReference type="InterPro" id="IPR008979">
    <property type="entry name" value="Galactose-bd-like_sf"/>
</dbReference>
<gene>
    <name evidence="2" type="ORF">COX46_05955</name>
</gene>
<dbReference type="EMBL" id="PCRF01000290">
    <property type="protein sequence ID" value="PIP15406.1"/>
    <property type="molecule type" value="Genomic_DNA"/>
</dbReference>
<dbReference type="PANTHER" id="PTHR33307:SF6">
    <property type="entry name" value="ALPHA-RHAMNOSIDASE (EUROFUNG)-RELATED"/>
    <property type="match status" value="1"/>
</dbReference>
<dbReference type="PANTHER" id="PTHR33307">
    <property type="entry name" value="ALPHA-RHAMNOSIDASE (EUROFUNG)"/>
    <property type="match status" value="1"/>
</dbReference>
<name>A0A2G9Y869_9BACT</name>
<feature type="non-terminal residue" evidence="2">
    <location>
        <position position="1"/>
    </location>
</feature>
<evidence type="ECO:0000313" key="3">
    <source>
        <dbReference type="Proteomes" id="UP000230392"/>
    </source>
</evidence>
<feature type="non-terminal residue" evidence="2">
    <location>
        <position position="332"/>
    </location>
</feature>
<dbReference type="InterPro" id="IPR016007">
    <property type="entry name" value="Alpha_rhamnosid"/>
</dbReference>
<organism evidence="2 3">
    <name type="scientific">bacterium (Candidatus Ratteibacteria) CG23_combo_of_CG06-09_8_20_14_all_48_7</name>
    <dbReference type="NCBI Taxonomy" id="2014292"/>
    <lineage>
        <taxon>Bacteria</taxon>
        <taxon>Candidatus Ratteibacteria</taxon>
    </lineage>
</organism>
<evidence type="ECO:0000259" key="1">
    <source>
        <dbReference type="Pfam" id="PF08531"/>
    </source>
</evidence>
<accession>A0A2G9Y869</accession>
<proteinExistence type="predicted"/>
<dbReference type="Pfam" id="PF08531">
    <property type="entry name" value="Bac_rhamnosid_N"/>
    <property type="match status" value="1"/>
</dbReference>
<dbReference type="SUPFAM" id="SSF49785">
    <property type="entry name" value="Galactose-binding domain-like"/>
    <property type="match status" value="1"/>
</dbReference>
<reference evidence="2 3" key="1">
    <citation type="submission" date="2017-09" db="EMBL/GenBank/DDBJ databases">
        <title>Depth-based differentiation of microbial function through sediment-hosted aquifers and enrichment of novel symbionts in the deep terrestrial subsurface.</title>
        <authorList>
            <person name="Probst A.J."/>
            <person name="Ladd B."/>
            <person name="Jarett J.K."/>
            <person name="Geller-Mcgrath D.E."/>
            <person name="Sieber C.M."/>
            <person name="Emerson J.B."/>
            <person name="Anantharaman K."/>
            <person name="Thomas B.C."/>
            <person name="Malmstrom R."/>
            <person name="Stieglmeier M."/>
            <person name="Klingl A."/>
            <person name="Woyke T."/>
            <person name="Ryan C.M."/>
            <person name="Banfield J.F."/>
        </authorList>
    </citation>
    <scope>NUCLEOTIDE SEQUENCE [LARGE SCALE GENOMIC DNA]</scope>
    <source>
        <strain evidence="2">CG23_combo_of_CG06-09_8_20_14_all_48_7</strain>
    </source>
</reference>
<protein>
    <recommendedName>
        <fullName evidence="1">Bacterial alpha-L-rhamnosidase N-terminal domain-containing protein</fullName>
    </recommendedName>
</protein>
<dbReference type="AlphaFoldDB" id="A0A2G9Y869"/>
<dbReference type="Proteomes" id="UP000230392">
    <property type="component" value="Unassembled WGS sequence"/>
</dbReference>
<dbReference type="Gene3D" id="2.60.120.260">
    <property type="entry name" value="Galactose-binding domain-like"/>
    <property type="match status" value="1"/>
</dbReference>